<feature type="region of interest" description="Disordered" evidence="1">
    <location>
        <begin position="874"/>
        <end position="913"/>
    </location>
</feature>
<feature type="region of interest" description="Disordered" evidence="1">
    <location>
        <begin position="528"/>
        <end position="547"/>
    </location>
</feature>
<feature type="region of interest" description="Disordered" evidence="1">
    <location>
        <begin position="925"/>
        <end position="1004"/>
    </location>
</feature>
<gene>
    <name evidence="3" type="ORF">HannXRQ_Chr17g0533291</name>
    <name evidence="2" type="ORF">HanXRQr2_Chr17g0779351</name>
</gene>
<evidence type="ECO:0000313" key="4">
    <source>
        <dbReference type="Proteomes" id="UP000215914"/>
    </source>
</evidence>
<proteinExistence type="predicted"/>
<feature type="region of interest" description="Disordered" evidence="1">
    <location>
        <begin position="146"/>
        <end position="173"/>
    </location>
</feature>
<accession>A0A251RKH4</accession>
<reference evidence="2 4" key="1">
    <citation type="journal article" date="2017" name="Nature">
        <title>The sunflower genome provides insights into oil metabolism, flowering and Asterid evolution.</title>
        <authorList>
            <person name="Badouin H."/>
            <person name="Gouzy J."/>
            <person name="Grassa C.J."/>
            <person name="Murat F."/>
            <person name="Staton S.E."/>
            <person name="Cottret L."/>
            <person name="Lelandais-Briere C."/>
            <person name="Owens G.L."/>
            <person name="Carrere S."/>
            <person name="Mayjonade B."/>
            <person name="Legrand L."/>
            <person name="Gill N."/>
            <person name="Kane N.C."/>
            <person name="Bowers J.E."/>
            <person name="Hubner S."/>
            <person name="Bellec A."/>
            <person name="Berard A."/>
            <person name="Berges H."/>
            <person name="Blanchet N."/>
            <person name="Boniface M.C."/>
            <person name="Brunel D."/>
            <person name="Catrice O."/>
            <person name="Chaidir N."/>
            <person name="Claudel C."/>
            <person name="Donnadieu C."/>
            <person name="Faraut T."/>
            <person name="Fievet G."/>
            <person name="Helmstetter N."/>
            <person name="King M."/>
            <person name="Knapp S.J."/>
            <person name="Lai Z."/>
            <person name="Le Paslier M.C."/>
            <person name="Lippi Y."/>
            <person name="Lorenzon L."/>
            <person name="Mandel J.R."/>
            <person name="Marage G."/>
            <person name="Marchand G."/>
            <person name="Marquand E."/>
            <person name="Bret-Mestries E."/>
            <person name="Morien E."/>
            <person name="Nambeesan S."/>
            <person name="Nguyen T."/>
            <person name="Pegot-Espagnet P."/>
            <person name="Pouilly N."/>
            <person name="Raftis F."/>
            <person name="Sallet E."/>
            <person name="Schiex T."/>
            <person name="Thomas J."/>
            <person name="Vandecasteele C."/>
            <person name="Vares D."/>
            <person name="Vear F."/>
            <person name="Vautrin S."/>
            <person name="Crespi M."/>
            <person name="Mangin B."/>
            <person name="Burke J.M."/>
            <person name="Salse J."/>
            <person name="Munos S."/>
            <person name="Vincourt P."/>
            <person name="Rieseberg L.H."/>
            <person name="Langlade N.B."/>
        </authorList>
    </citation>
    <scope>NUCLEOTIDE SEQUENCE [LARGE SCALE GENOMIC DNA]</scope>
    <source>
        <strain evidence="4">cv. SF193</strain>
        <tissue evidence="2">Leaves</tissue>
    </source>
</reference>
<evidence type="ECO:0000256" key="1">
    <source>
        <dbReference type="SAM" id="MobiDB-lite"/>
    </source>
</evidence>
<feature type="compositionally biased region" description="Polar residues" evidence="1">
    <location>
        <begin position="163"/>
        <end position="173"/>
    </location>
</feature>
<evidence type="ECO:0000313" key="3">
    <source>
        <dbReference type="EMBL" id="OTF84823.1"/>
    </source>
</evidence>
<feature type="compositionally biased region" description="Basic and acidic residues" evidence="1">
    <location>
        <begin position="579"/>
        <end position="591"/>
    </location>
</feature>
<keyword evidence="4" id="KW-1185">Reference proteome</keyword>
<dbReference type="EMBL" id="CM007906">
    <property type="protein sequence ID" value="OTF84823.1"/>
    <property type="molecule type" value="Genomic_DNA"/>
</dbReference>
<dbReference type="PANTHER" id="PTHR34536:SF15">
    <property type="entry name" value="BTZ DOMAIN-CONTAINING PROTEIN"/>
    <property type="match status" value="1"/>
</dbReference>
<name>A0A251RKH4_HELAN</name>
<dbReference type="Gramene" id="mRNA:HanXRQr2_Chr17g0779351">
    <property type="protein sequence ID" value="mRNA:HanXRQr2_Chr17g0779351"/>
    <property type="gene ID" value="HanXRQr2_Chr17g0779351"/>
</dbReference>
<feature type="region of interest" description="Disordered" evidence="1">
    <location>
        <begin position="715"/>
        <end position="791"/>
    </location>
</feature>
<sequence>MDSNGLKPPVSESDKMEASAKHLPIKKRRIVFMDSSPSLNNASSSQGTESVAAQDANAKADVNCLPAASLTVADLHQSESNDSKLDVHKCVTYSRKRNEREDISGTSVALGALEVKANSVKLENKSANETAINMLTAASRDVASSTVVNSTPDESTLDDSCPHASSESECTERSLVTSNTQKSAALDERLNWDLNTVMAWDEQLECDHNMSGCKQGTESGSVSQNIGNETLPVELKGLIIKTEGSELEECKPVFNDVGKLSSSVINSAPFIAVSKVSSLRNQHADSSTPDAVPSALTLEYPMSEISAKHVDGMATGTDFTFMPSGFGHGIDIRDNVVLSKNASSGDNVNHTIVGVRTTENDKLNLSLVTTPSLENRVHQMGSMVNEDDKANVKRLITSNRIAMENLSSKGTESSYNVLVSSKSVDSVSCGNSTMTATQTTEIEKLNLSLVTAATTEIVAHQRSGTIFDDEDDKTKVKRVITSKGIITENPPAAVSSMHDVVCSDAEVPPQSGKSHTNFTNDIISNNKELRNDESLPSDIQAGSEVDNTDEVSYGYEESQFEDGELLESSIQTREGNGGENREIKHGTDHKGAFSTPENGSLKSTDVGSQKGTDEISSVLWPEKLDGSDQISGSEPSVIEKYTTEVNMKDDSQSDQWKMNVSGSDLLPENQSFSSNITKINDFSSIKSSSGITEDFETKVELPKFYRREPPTRDAFLSRSRFRMQGSSSNADESASRSVRDSGVIRSLGRGKYTRGGGTWDRSPPFRGPSFRRSLPEDDILTDKSGVDPNVTRGSFRRRLIVNSEEDEFRARLGLRPTGDTGHNRFVNVGRGRSLRYGSRLNDVGPRERYYGHPTNDEPSMDYSHSFAARQRCFSPTRHHSGSTSPPRARTRSPIGDGFRGRSRSPILRADTRMRREPIYRHGFESDHVGGYNLEQSVNNNPPPGSRFVKYKQRPSVFDRRSPPPATGERLGFYESSRKTKQNENYSSSRFTELHAGGRDDDVMDHGYRRGGFVRPYDMGRPIKHIQYNEEEGYGPPPVYDSRDKEALEFHGRGNPKLYRDLPRRAREDRDKW</sequence>
<dbReference type="EMBL" id="MNCJ02000332">
    <property type="protein sequence ID" value="KAF5753368.1"/>
    <property type="molecule type" value="Genomic_DNA"/>
</dbReference>
<dbReference type="STRING" id="4232.A0A251RKH4"/>
<feature type="region of interest" description="Disordered" evidence="1">
    <location>
        <begin position="1048"/>
        <end position="1072"/>
    </location>
</feature>
<feature type="region of interest" description="Disordered" evidence="1">
    <location>
        <begin position="1"/>
        <end position="21"/>
    </location>
</feature>
<dbReference type="OrthoDB" id="1350766at2759"/>
<organism evidence="3 4">
    <name type="scientific">Helianthus annuus</name>
    <name type="common">Common sunflower</name>
    <dbReference type="NCBI Taxonomy" id="4232"/>
    <lineage>
        <taxon>Eukaryota</taxon>
        <taxon>Viridiplantae</taxon>
        <taxon>Streptophyta</taxon>
        <taxon>Embryophyta</taxon>
        <taxon>Tracheophyta</taxon>
        <taxon>Spermatophyta</taxon>
        <taxon>Magnoliopsida</taxon>
        <taxon>eudicotyledons</taxon>
        <taxon>Gunneridae</taxon>
        <taxon>Pentapetalae</taxon>
        <taxon>asterids</taxon>
        <taxon>campanulids</taxon>
        <taxon>Asterales</taxon>
        <taxon>Asteraceae</taxon>
        <taxon>Asteroideae</taxon>
        <taxon>Heliantheae alliance</taxon>
        <taxon>Heliantheae</taxon>
        <taxon>Helianthus</taxon>
    </lineage>
</organism>
<feature type="region of interest" description="Disordered" evidence="1">
    <location>
        <begin position="571"/>
        <end position="612"/>
    </location>
</feature>
<feature type="compositionally biased region" description="Polar residues" evidence="1">
    <location>
        <begin position="595"/>
        <end position="610"/>
    </location>
</feature>
<dbReference type="Proteomes" id="UP000215914">
    <property type="component" value="Chromosome 17"/>
</dbReference>
<reference evidence="2" key="3">
    <citation type="submission" date="2020-06" db="EMBL/GenBank/DDBJ databases">
        <title>Helianthus annuus Genome sequencing and assembly Release 2.</title>
        <authorList>
            <person name="Gouzy J."/>
            <person name="Langlade N."/>
            <person name="Munos S."/>
        </authorList>
    </citation>
    <scope>NUCLEOTIDE SEQUENCE</scope>
    <source>
        <tissue evidence="2">Leaves</tissue>
    </source>
</reference>
<feature type="compositionally biased region" description="Low complexity" evidence="1">
    <location>
        <begin position="761"/>
        <end position="772"/>
    </location>
</feature>
<feature type="compositionally biased region" description="Basic and acidic residues" evidence="1">
    <location>
        <begin position="991"/>
        <end position="1004"/>
    </location>
</feature>
<evidence type="ECO:0000313" key="2">
    <source>
        <dbReference type="EMBL" id="KAF5753368.1"/>
    </source>
</evidence>
<dbReference type="InParanoid" id="A0A251RKH4"/>
<reference evidence="3" key="2">
    <citation type="submission" date="2017-02" db="EMBL/GenBank/DDBJ databases">
        <title>Sunflower complete genome.</title>
        <authorList>
            <person name="Langlade N."/>
            <person name="Munos S."/>
        </authorList>
    </citation>
    <scope>NUCLEOTIDE SEQUENCE [LARGE SCALE GENOMIC DNA]</scope>
    <source>
        <tissue evidence="3">Leaves</tissue>
    </source>
</reference>
<dbReference type="AlphaFoldDB" id="A0A251RKH4"/>
<protein>
    <submittedName>
        <fullName evidence="3">Uncharacterized protein</fullName>
    </submittedName>
</protein>
<dbReference type="PANTHER" id="PTHR34536">
    <property type="entry name" value="DENTIN SIALOPHOSPHOPROTEIN-LIKE PROTEIN"/>
    <property type="match status" value="1"/>
</dbReference>
<dbReference type="FunCoup" id="A0A251RKH4">
    <property type="interactions" value="1052"/>
</dbReference>